<comment type="similarity">
    <text evidence="2">Belongs to the binding-protein-dependent transport system permease family. HisMQ subfamily.</text>
</comment>
<evidence type="ECO:0000256" key="8">
    <source>
        <dbReference type="ARBA" id="ARBA00023136"/>
    </source>
</evidence>
<evidence type="ECO:0000256" key="6">
    <source>
        <dbReference type="ARBA" id="ARBA00022692"/>
    </source>
</evidence>
<dbReference type="NCBIfam" id="TIGR01726">
    <property type="entry name" value="HEQRo_perm_3TM"/>
    <property type="match status" value="1"/>
</dbReference>
<dbReference type="PROSITE" id="PS50928">
    <property type="entry name" value="ABC_TM1"/>
    <property type="match status" value="1"/>
</dbReference>
<feature type="transmembrane region" description="Helical" evidence="9">
    <location>
        <begin position="28"/>
        <end position="48"/>
    </location>
</feature>
<dbReference type="SUPFAM" id="SSF161098">
    <property type="entry name" value="MetI-like"/>
    <property type="match status" value="1"/>
</dbReference>
<gene>
    <name evidence="11" type="ORF">H2509_05610</name>
</gene>
<evidence type="ECO:0000256" key="3">
    <source>
        <dbReference type="ARBA" id="ARBA00022448"/>
    </source>
</evidence>
<comment type="caution">
    <text evidence="11">The sequence shown here is derived from an EMBL/GenBank/DDBJ whole genome shotgun (WGS) entry which is preliminary data.</text>
</comment>
<evidence type="ECO:0000256" key="9">
    <source>
        <dbReference type="RuleBase" id="RU363032"/>
    </source>
</evidence>
<keyword evidence="4" id="KW-1003">Cell membrane</keyword>
<organism evidence="11 12">
    <name type="scientific">Stappia albiluteola</name>
    <dbReference type="NCBI Taxonomy" id="2758565"/>
    <lineage>
        <taxon>Bacteria</taxon>
        <taxon>Pseudomonadati</taxon>
        <taxon>Pseudomonadota</taxon>
        <taxon>Alphaproteobacteria</taxon>
        <taxon>Hyphomicrobiales</taxon>
        <taxon>Stappiaceae</taxon>
        <taxon>Stappia</taxon>
    </lineage>
</organism>
<feature type="transmembrane region" description="Helical" evidence="9">
    <location>
        <begin position="181"/>
        <end position="206"/>
    </location>
</feature>
<evidence type="ECO:0000259" key="10">
    <source>
        <dbReference type="PROSITE" id="PS50928"/>
    </source>
</evidence>
<keyword evidence="8 9" id="KW-0472">Membrane</keyword>
<evidence type="ECO:0000313" key="12">
    <source>
        <dbReference type="Proteomes" id="UP000541109"/>
    </source>
</evidence>
<dbReference type="RefSeq" id="WP_182163138.1">
    <property type="nucleotide sequence ID" value="NZ_JACFXV010000043.1"/>
</dbReference>
<dbReference type="InterPro" id="IPR035906">
    <property type="entry name" value="MetI-like_sf"/>
</dbReference>
<dbReference type="GO" id="GO:0006865">
    <property type="term" value="P:amino acid transport"/>
    <property type="evidence" value="ECO:0007669"/>
    <property type="project" value="TreeGrafter"/>
</dbReference>
<name>A0A839AD75_9HYPH</name>
<keyword evidence="12" id="KW-1185">Reference proteome</keyword>
<dbReference type="GO" id="GO:0022857">
    <property type="term" value="F:transmembrane transporter activity"/>
    <property type="evidence" value="ECO:0007669"/>
    <property type="project" value="InterPro"/>
</dbReference>
<reference evidence="11 12" key="1">
    <citation type="submission" date="2020-07" db="EMBL/GenBank/DDBJ databases">
        <title>Stappia sp., F7233, whole genome shotgun sequencing project.</title>
        <authorList>
            <person name="Jiang S."/>
            <person name="Liu Z.W."/>
            <person name="Du Z.J."/>
        </authorList>
    </citation>
    <scope>NUCLEOTIDE SEQUENCE [LARGE SCALE GENOMIC DNA]</scope>
    <source>
        <strain evidence="11 12">F7233</strain>
    </source>
</reference>
<feature type="transmembrane region" description="Helical" evidence="9">
    <location>
        <begin position="103"/>
        <end position="127"/>
    </location>
</feature>
<evidence type="ECO:0000256" key="1">
    <source>
        <dbReference type="ARBA" id="ARBA00004429"/>
    </source>
</evidence>
<evidence type="ECO:0000256" key="2">
    <source>
        <dbReference type="ARBA" id="ARBA00010072"/>
    </source>
</evidence>
<dbReference type="CDD" id="cd06261">
    <property type="entry name" value="TM_PBP2"/>
    <property type="match status" value="1"/>
</dbReference>
<sequence>MSDRAEQKVEASAAPTVPPSRAWSKARLTGYALMGVWAAAVVGLVLFMAESFNPDFIERYGEKFVSGFVVTVELVTISLVVGCLLSLPVAAMRMSRSAILNGISYAYVYFFRGTPLLAQTFLVYYGAGTFQPFLKDAGVWWFFRDAWYCAIFAFSLNTAAYQAEILRGSIQNVSRGQWEAAAALGLHKAVIFWKVILPQAMIVALRPYGNEIILMIKGSAIASIITIYDLMGETRRAYSRSYDFQAYIWAAVMYLVLVEALRQTWDVIEARLTRHLKRS</sequence>
<dbReference type="GO" id="GO:0043190">
    <property type="term" value="C:ATP-binding cassette (ABC) transporter complex"/>
    <property type="evidence" value="ECO:0007669"/>
    <property type="project" value="InterPro"/>
</dbReference>
<evidence type="ECO:0000256" key="5">
    <source>
        <dbReference type="ARBA" id="ARBA00022519"/>
    </source>
</evidence>
<feature type="transmembrane region" description="Helical" evidence="9">
    <location>
        <begin position="139"/>
        <end position="160"/>
    </location>
</feature>
<keyword evidence="7 9" id="KW-1133">Transmembrane helix</keyword>
<dbReference type="Proteomes" id="UP000541109">
    <property type="component" value="Unassembled WGS sequence"/>
</dbReference>
<dbReference type="PANTHER" id="PTHR30614">
    <property type="entry name" value="MEMBRANE COMPONENT OF AMINO ACID ABC TRANSPORTER"/>
    <property type="match status" value="1"/>
</dbReference>
<accession>A0A839AD75</accession>
<dbReference type="InterPro" id="IPR043429">
    <property type="entry name" value="ArtM/GltK/GlnP/TcyL/YhdX-like"/>
</dbReference>
<evidence type="ECO:0000313" key="11">
    <source>
        <dbReference type="EMBL" id="MBA5776599.1"/>
    </source>
</evidence>
<feature type="domain" description="ABC transmembrane type-1" evidence="10">
    <location>
        <begin position="68"/>
        <end position="265"/>
    </location>
</feature>
<dbReference type="InterPro" id="IPR000515">
    <property type="entry name" value="MetI-like"/>
</dbReference>
<protein>
    <submittedName>
        <fullName evidence="11">ABC transporter permease</fullName>
    </submittedName>
</protein>
<dbReference type="PANTHER" id="PTHR30614:SF10">
    <property type="entry name" value="ARGININE ABC TRANSPORTER PERMEASE PROTEIN ARTM"/>
    <property type="match status" value="1"/>
</dbReference>
<dbReference type="AlphaFoldDB" id="A0A839AD75"/>
<evidence type="ECO:0000256" key="4">
    <source>
        <dbReference type="ARBA" id="ARBA00022475"/>
    </source>
</evidence>
<comment type="subcellular location">
    <subcellularLocation>
        <location evidence="1">Cell inner membrane</location>
        <topology evidence="1">Multi-pass membrane protein</topology>
    </subcellularLocation>
    <subcellularLocation>
        <location evidence="9">Cell membrane</location>
        <topology evidence="9">Multi-pass membrane protein</topology>
    </subcellularLocation>
</comment>
<feature type="transmembrane region" description="Helical" evidence="9">
    <location>
        <begin position="68"/>
        <end position="91"/>
    </location>
</feature>
<keyword evidence="6 9" id="KW-0812">Transmembrane</keyword>
<keyword evidence="3 9" id="KW-0813">Transport</keyword>
<dbReference type="Pfam" id="PF00528">
    <property type="entry name" value="BPD_transp_1"/>
    <property type="match status" value="1"/>
</dbReference>
<dbReference type="Gene3D" id="1.10.3720.10">
    <property type="entry name" value="MetI-like"/>
    <property type="match status" value="1"/>
</dbReference>
<proteinExistence type="inferred from homology"/>
<feature type="transmembrane region" description="Helical" evidence="9">
    <location>
        <begin position="212"/>
        <end position="232"/>
    </location>
</feature>
<evidence type="ECO:0000256" key="7">
    <source>
        <dbReference type="ARBA" id="ARBA00022989"/>
    </source>
</evidence>
<keyword evidence="5" id="KW-0997">Cell inner membrane</keyword>
<dbReference type="InterPro" id="IPR010065">
    <property type="entry name" value="AA_ABC_transptr_permease_3TM"/>
</dbReference>
<dbReference type="EMBL" id="JACFXV010000043">
    <property type="protein sequence ID" value="MBA5776599.1"/>
    <property type="molecule type" value="Genomic_DNA"/>
</dbReference>